<gene>
    <name evidence="1" type="ORF">EF834_01875</name>
</gene>
<dbReference type="AlphaFoldDB" id="A0A438B716"/>
<accession>A0A438B716</accession>
<protein>
    <recommendedName>
        <fullName evidence="3">HK97 gp10 family phage protein</fullName>
    </recommendedName>
</protein>
<organism evidence="1 2">
    <name type="scientific">Rhodococcus spongiicola</name>
    <dbReference type="NCBI Taxonomy" id="2487352"/>
    <lineage>
        <taxon>Bacteria</taxon>
        <taxon>Bacillati</taxon>
        <taxon>Actinomycetota</taxon>
        <taxon>Actinomycetes</taxon>
        <taxon>Mycobacteriales</taxon>
        <taxon>Nocardiaceae</taxon>
        <taxon>Rhodococcus</taxon>
    </lineage>
</organism>
<sequence length="92" mass="9857">MTRPGFQLDHAGVEKILQSPAVMQMVNALAEQVAANVRGQLDDDVPVEVDTYTSDRQVASVAIKHPGGRGFQLQRGALTRAAGMVGLEVRSK</sequence>
<dbReference type="RefSeq" id="WP_127945162.1">
    <property type="nucleotide sequence ID" value="NZ_RKLN01000001.1"/>
</dbReference>
<dbReference type="Proteomes" id="UP000284333">
    <property type="component" value="Unassembled WGS sequence"/>
</dbReference>
<reference evidence="1 2" key="1">
    <citation type="submission" date="2018-11" db="EMBL/GenBank/DDBJ databases">
        <title>Rhodococcus spongicola sp. nov. and Rhodococcus xishaensis sp. nov. from marine sponges.</title>
        <authorList>
            <person name="Li L."/>
            <person name="Lin H.W."/>
        </authorList>
    </citation>
    <scope>NUCLEOTIDE SEQUENCE [LARGE SCALE GENOMIC DNA]</scope>
    <source>
        <strain evidence="1 2">LHW50502</strain>
    </source>
</reference>
<proteinExistence type="predicted"/>
<evidence type="ECO:0008006" key="3">
    <source>
        <dbReference type="Google" id="ProtNLM"/>
    </source>
</evidence>
<name>A0A438B716_9NOCA</name>
<evidence type="ECO:0000313" key="1">
    <source>
        <dbReference type="EMBL" id="RVW06741.1"/>
    </source>
</evidence>
<comment type="caution">
    <text evidence="1">The sequence shown here is derived from an EMBL/GenBank/DDBJ whole genome shotgun (WGS) entry which is preliminary data.</text>
</comment>
<keyword evidence="2" id="KW-1185">Reference proteome</keyword>
<dbReference type="EMBL" id="RKLN01000001">
    <property type="protein sequence ID" value="RVW06741.1"/>
    <property type="molecule type" value="Genomic_DNA"/>
</dbReference>
<evidence type="ECO:0000313" key="2">
    <source>
        <dbReference type="Proteomes" id="UP000284333"/>
    </source>
</evidence>
<dbReference type="OrthoDB" id="4467503at2"/>